<dbReference type="Proteomes" id="UP000002009">
    <property type="component" value="Chromosome 10"/>
</dbReference>
<dbReference type="Pfam" id="PF04408">
    <property type="entry name" value="WHD_HA2"/>
    <property type="match status" value="1"/>
</dbReference>
<dbReference type="GO" id="GO:0003723">
    <property type="term" value="F:RNA binding"/>
    <property type="evidence" value="ECO:0007669"/>
    <property type="project" value="TreeGrafter"/>
</dbReference>
<dbReference type="Pfam" id="PF00270">
    <property type="entry name" value="DEAD"/>
    <property type="match status" value="1"/>
</dbReference>
<dbReference type="SUPFAM" id="SSF52540">
    <property type="entry name" value="P-loop containing nucleoside triphosphate hydrolases"/>
    <property type="match status" value="1"/>
</dbReference>
<dbReference type="GO" id="GO:0016787">
    <property type="term" value="F:hydrolase activity"/>
    <property type="evidence" value="ECO:0007669"/>
    <property type="project" value="UniProtKB-KW"/>
</dbReference>
<evidence type="ECO:0000256" key="1">
    <source>
        <dbReference type="ARBA" id="ARBA00012552"/>
    </source>
</evidence>
<dbReference type="InParanoid" id="C1FH11"/>
<dbReference type="Pfam" id="PF07717">
    <property type="entry name" value="OB_NTP_bind"/>
    <property type="match status" value="1"/>
</dbReference>
<name>C1FH11_MICCC</name>
<dbReference type="InterPro" id="IPR014001">
    <property type="entry name" value="Helicase_ATP-bd"/>
</dbReference>
<keyword evidence="4" id="KW-0378">Hydrolase</keyword>
<evidence type="ECO:0000256" key="8">
    <source>
        <dbReference type="SAM" id="MobiDB-lite"/>
    </source>
</evidence>
<dbReference type="GO" id="GO:0006397">
    <property type="term" value="P:mRNA processing"/>
    <property type="evidence" value="ECO:0007669"/>
    <property type="project" value="UniProtKB-KW"/>
</dbReference>
<dbReference type="InterPro" id="IPR007502">
    <property type="entry name" value="Helicase-assoc_dom"/>
</dbReference>
<dbReference type="GeneID" id="8247035"/>
<feature type="domain" description="Helicase C-terminal" evidence="10">
    <location>
        <begin position="217"/>
        <end position="394"/>
    </location>
</feature>
<dbReference type="InterPro" id="IPR011545">
    <property type="entry name" value="DEAD/DEAH_box_helicase_dom"/>
</dbReference>
<dbReference type="SMART" id="SM00487">
    <property type="entry name" value="DEXDc"/>
    <property type="match status" value="1"/>
</dbReference>
<dbReference type="Gene3D" id="3.40.50.300">
    <property type="entry name" value="P-loop containing nucleotide triphosphate hydrolases"/>
    <property type="match status" value="2"/>
</dbReference>
<protein>
    <recommendedName>
        <fullName evidence="1">RNA helicase</fullName>
        <ecNumber evidence="1">3.6.4.13</ecNumber>
    </recommendedName>
</protein>
<keyword evidence="6" id="KW-0067">ATP-binding</keyword>
<dbReference type="PANTHER" id="PTHR18934:SF234">
    <property type="entry name" value="PRE-MRNA-SPLICING FACTOR ATP-DEPENDENT RNA HELICASE DEAH4-RELATED"/>
    <property type="match status" value="1"/>
</dbReference>
<dbReference type="Gene3D" id="1.20.120.1080">
    <property type="match status" value="1"/>
</dbReference>
<evidence type="ECO:0000259" key="10">
    <source>
        <dbReference type="PROSITE" id="PS51194"/>
    </source>
</evidence>
<keyword evidence="2" id="KW-0507">mRNA processing</keyword>
<evidence type="ECO:0000313" key="12">
    <source>
        <dbReference type="Proteomes" id="UP000002009"/>
    </source>
</evidence>
<dbReference type="eggNOG" id="KOG0922">
    <property type="taxonomic scope" value="Eukaryota"/>
</dbReference>
<feature type="compositionally biased region" description="Basic and acidic residues" evidence="8">
    <location>
        <begin position="485"/>
        <end position="509"/>
    </location>
</feature>
<organism evidence="11 12">
    <name type="scientific">Micromonas commoda (strain RCC299 / NOUM17 / CCMP2709)</name>
    <name type="common">Picoplanktonic green alga</name>
    <dbReference type="NCBI Taxonomy" id="296587"/>
    <lineage>
        <taxon>Eukaryota</taxon>
        <taxon>Viridiplantae</taxon>
        <taxon>Chlorophyta</taxon>
        <taxon>Mamiellophyceae</taxon>
        <taxon>Mamiellales</taxon>
        <taxon>Mamiellaceae</taxon>
        <taxon>Micromonas</taxon>
    </lineage>
</organism>
<dbReference type="AlphaFoldDB" id="C1FH11"/>
<keyword evidence="3" id="KW-0547">Nucleotide-binding</keyword>
<feature type="domain" description="Helicase ATP-binding" evidence="9">
    <location>
        <begin position="27"/>
        <end position="195"/>
    </location>
</feature>
<dbReference type="FunFam" id="3.40.50.300:FF:000145">
    <property type="entry name" value="probable ATP-dependent RNA helicase DHX40"/>
    <property type="match status" value="1"/>
</dbReference>
<dbReference type="KEGG" id="mis:MICPUN_97967"/>
<dbReference type="InterPro" id="IPR011709">
    <property type="entry name" value="DEAD-box_helicase_OB_fold"/>
</dbReference>
<evidence type="ECO:0000256" key="7">
    <source>
        <dbReference type="ARBA" id="ARBA00047984"/>
    </source>
</evidence>
<dbReference type="GO" id="GO:0005524">
    <property type="term" value="F:ATP binding"/>
    <property type="evidence" value="ECO:0007669"/>
    <property type="project" value="UniProtKB-KW"/>
</dbReference>
<dbReference type="RefSeq" id="XP_002508758.1">
    <property type="nucleotide sequence ID" value="XM_002508712.1"/>
</dbReference>
<dbReference type="CDD" id="cd18791">
    <property type="entry name" value="SF2_C_RHA"/>
    <property type="match status" value="1"/>
</dbReference>
<dbReference type="InterPro" id="IPR027417">
    <property type="entry name" value="P-loop_NTPase"/>
</dbReference>
<reference evidence="11 12" key="1">
    <citation type="journal article" date="2009" name="Science">
        <title>Green evolution and dynamic adaptations revealed by genomes of the marine picoeukaryotes Micromonas.</title>
        <authorList>
            <person name="Worden A.Z."/>
            <person name="Lee J.H."/>
            <person name="Mock T."/>
            <person name="Rouze P."/>
            <person name="Simmons M.P."/>
            <person name="Aerts A.L."/>
            <person name="Allen A.E."/>
            <person name="Cuvelier M.L."/>
            <person name="Derelle E."/>
            <person name="Everett M.V."/>
            <person name="Foulon E."/>
            <person name="Grimwood J."/>
            <person name="Gundlach H."/>
            <person name="Henrissat B."/>
            <person name="Napoli C."/>
            <person name="McDonald S.M."/>
            <person name="Parker M.S."/>
            <person name="Rombauts S."/>
            <person name="Salamov A."/>
            <person name="Von Dassow P."/>
            <person name="Badger J.H."/>
            <person name="Coutinho P.M."/>
            <person name="Demir E."/>
            <person name="Dubchak I."/>
            <person name="Gentemann C."/>
            <person name="Eikrem W."/>
            <person name="Gready J.E."/>
            <person name="John U."/>
            <person name="Lanier W."/>
            <person name="Lindquist E.A."/>
            <person name="Lucas S."/>
            <person name="Mayer K.F."/>
            <person name="Moreau H."/>
            <person name="Not F."/>
            <person name="Otillar R."/>
            <person name="Panaud O."/>
            <person name="Pangilinan J."/>
            <person name="Paulsen I."/>
            <person name="Piegu B."/>
            <person name="Poliakov A."/>
            <person name="Robbens S."/>
            <person name="Schmutz J."/>
            <person name="Toulza E."/>
            <person name="Wyss T."/>
            <person name="Zelensky A."/>
            <person name="Zhou K."/>
            <person name="Armbrust E.V."/>
            <person name="Bhattacharya D."/>
            <person name="Goodenough U.W."/>
            <person name="Van de Peer Y."/>
            <person name="Grigoriev I.V."/>
        </authorList>
    </citation>
    <scope>NUCLEOTIDE SEQUENCE [LARGE SCALE GENOMIC DNA]</scope>
    <source>
        <strain evidence="12">RCC299 / NOUM17</strain>
    </source>
</reference>
<sequence>MAGDDAPVEDPYAPGELPVLRYAEEILQAVRTNPTTVVIGETGSGKTTQISQILHRASATLMPDSRMGVAITQPRRVAAVSVARRVAHEMGVKIGTLVGYTVRFEDCSSRETRIKYMTDGTLLRECLEDPNLSKYGVIVLDEAHERSLNTDILFGLLKVLVKTRQPALRLVVTSATLESEKFSAYFNDCPVYHVPGRVYPVELAYATEQPKNYAETALETVMDLHCSQGRGDILLFLTGKEEIERTCRRLNERVREMPEDECPDMQVLPLYAALSPELQARVFAPPPAGCRRVVVATNLAETSLTVPGVVFVVDPGFTKQNEYDPTTGMDSLKVTSISAVQARQRAGRAGRTRAGRCFRLYTREHFELDMPTTTVPEIQRTSLVGTVLYLKTLRIEGLDVLDFDFLDKPDVEAMGDALRQLYALGAIDEDGAVTDLGREMSPLPVEPQLARAMLAARRFGCVDEMATVAAMLSVERVYTGNGPPREGEGDGDGDRRGPPPESLCSEHERRMGDHVVLMRTYQAWARGGHRRDFCERHGLSDRGMEFARDVRKQLLGAICVGFCNRLARRLPKHNGFRTLNDNAVLAEVHPSSARPLANEITGLLPEWIVYHELVATTRVFLRNVCAVEAPWVAPVTERLREVDLKRLSGGRVATRKAREEEARRERAKEAERQRIESGARRNDDKTVDDARARYLARKAAAEKAKK</sequence>
<dbReference type="InterPro" id="IPR048333">
    <property type="entry name" value="HA2_WH"/>
</dbReference>
<dbReference type="InterPro" id="IPR002464">
    <property type="entry name" value="DNA/RNA_helicase_DEAH_CS"/>
</dbReference>
<comment type="catalytic activity">
    <reaction evidence="7">
        <text>ATP + H2O = ADP + phosphate + H(+)</text>
        <dbReference type="Rhea" id="RHEA:13065"/>
        <dbReference type="ChEBI" id="CHEBI:15377"/>
        <dbReference type="ChEBI" id="CHEBI:15378"/>
        <dbReference type="ChEBI" id="CHEBI:30616"/>
        <dbReference type="ChEBI" id="CHEBI:43474"/>
        <dbReference type="ChEBI" id="CHEBI:456216"/>
        <dbReference type="EC" id="3.6.4.13"/>
    </reaction>
</comment>
<evidence type="ECO:0000256" key="4">
    <source>
        <dbReference type="ARBA" id="ARBA00022801"/>
    </source>
</evidence>
<feature type="region of interest" description="Disordered" evidence="8">
    <location>
        <begin position="479"/>
        <end position="509"/>
    </location>
</feature>
<evidence type="ECO:0000313" key="11">
    <source>
        <dbReference type="EMBL" id="ACO70016.1"/>
    </source>
</evidence>
<proteinExistence type="predicted"/>
<evidence type="ECO:0000256" key="3">
    <source>
        <dbReference type="ARBA" id="ARBA00022741"/>
    </source>
</evidence>
<feature type="compositionally biased region" description="Basic and acidic residues" evidence="8">
    <location>
        <begin position="656"/>
        <end position="689"/>
    </location>
</feature>
<dbReference type="SMART" id="SM00490">
    <property type="entry name" value="HELICc"/>
    <property type="match status" value="1"/>
</dbReference>
<dbReference type="FunCoup" id="C1FH11">
    <property type="interactions" value="228"/>
</dbReference>
<evidence type="ECO:0000256" key="2">
    <source>
        <dbReference type="ARBA" id="ARBA00022664"/>
    </source>
</evidence>
<dbReference type="InterPro" id="IPR001650">
    <property type="entry name" value="Helicase_C-like"/>
</dbReference>
<gene>
    <name evidence="11" type="ORF">MICPUN_97967</name>
</gene>
<feature type="region of interest" description="Disordered" evidence="8">
    <location>
        <begin position="653"/>
        <end position="689"/>
    </location>
</feature>
<accession>C1FH11</accession>
<dbReference type="PROSITE" id="PS51192">
    <property type="entry name" value="HELICASE_ATP_BIND_1"/>
    <property type="match status" value="1"/>
</dbReference>
<dbReference type="EC" id="3.6.4.13" evidence="1"/>
<keyword evidence="12" id="KW-1185">Reference proteome</keyword>
<dbReference type="PROSITE" id="PS00690">
    <property type="entry name" value="DEAH_ATP_HELICASE"/>
    <property type="match status" value="1"/>
</dbReference>
<dbReference type="STRING" id="296587.C1FH11"/>
<dbReference type="GO" id="GO:0003724">
    <property type="term" value="F:RNA helicase activity"/>
    <property type="evidence" value="ECO:0007669"/>
    <property type="project" value="UniProtKB-EC"/>
</dbReference>
<evidence type="ECO:0000256" key="5">
    <source>
        <dbReference type="ARBA" id="ARBA00022806"/>
    </source>
</evidence>
<dbReference type="SMART" id="SM00847">
    <property type="entry name" value="HA2"/>
    <property type="match status" value="1"/>
</dbReference>
<dbReference type="OrthoDB" id="10253254at2759"/>
<dbReference type="PROSITE" id="PS51194">
    <property type="entry name" value="HELICASE_CTER"/>
    <property type="match status" value="1"/>
</dbReference>
<evidence type="ECO:0000259" key="9">
    <source>
        <dbReference type="PROSITE" id="PS51192"/>
    </source>
</evidence>
<dbReference type="FunFam" id="3.40.50.300:FF:000615">
    <property type="entry name" value="pre-mRNA-splicing factor ATP-dependent RNA helicase DEAH7"/>
    <property type="match status" value="1"/>
</dbReference>
<dbReference type="Pfam" id="PF21010">
    <property type="entry name" value="HA2_C"/>
    <property type="match status" value="1"/>
</dbReference>
<evidence type="ECO:0000256" key="6">
    <source>
        <dbReference type="ARBA" id="ARBA00022840"/>
    </source>
</evidence>
<keyword evidence="5" id="KW-0347">Helicase</keyword>
<dbReference type="EMBL" id="CP001576">
    <property type="protein sequence ID" value="ACO70016.1"/>
    <property type="molecule type" value="Genomic_DNA"/>
</dbReference>
<dbReference type="Pfam" id="PF00271">
    <property type="entry name" value="Helicase_C"/>
    <property type="match status" value="1"/>
</dbReference>
<dbReference type="PANTHER" id="PTHR18934">
    <property type="entry name" value="ATP-DEPENDENT RNA HELICASE"/>
    <property type="match status" value="1"/>
</dbReference>
<dbReference type="OMA" id="YSHESKD"/>